<feature type="compositionally biased region" description="Low complexity" evidence="1">
    <location>
        <begin position="779"/>
        <end position="801"/>
    </location>
</feature>
<name>A0A0G4J810_PLABS</name>
<reference evidence="3 5" key="2">
    <citation type="submission" date="2018-03" db="EMBL/GenBank/DDBJ databases">
        <authorList>
            <person name="Fogelqvist J."/>
        </authorList>
    </citation>
    <scope>NUCLEOTIDE SEQUENCE [LARGE SCALE GENOMIC DNA]</scope>
</reference>
<evidence type="ECO:0000313" key="3">
    <source>
        <dbReference type="EMBL" id="SPQ95663.1"/>
    </source>
</evidence>
<feature type="region of interest" description="Disordered" evidence="1">
    <location>
        <begin position="653"/>
        <end position="823"/>
    </location>
</feature>
<dbReference type="Proteomes" id="UP000039324">
    <property type="component" value="Unassembled WGS sequence"/>
</dbReference>
<feature type="compositionally biased region" description="Polar residues" evidence="1">
    <location>
        <begin position="845"/>
        <end position="860"/>
    </location>
</feature>
<feature type="compositionally biased region" description="Polar residues" evidence="1">
    <location>
        <begin position="682"/>
        <end position="702"/>
    </location>
</feature>
<dbReference type="EMBL" id="OVEO01000004">
    <property type="protein sequence ID" value="SPQ95663.1"/>
    <property type="molecule type" value="Genomic_DNA"/>
</dbReference>
<evidence type="ECO:0000313" key="5">
    <source>
        <dbReference type="Proteomes" id="UP000290189"/>
    </source>
</evidence>
<keyword evidence="4" id="KW-1185">Reference proteome</keyword>
<geneLocation type="mitochondrion" evidence="3"/>
<feature type="compositionally biased region" description="Low complexity" evidence="1">
    <location>
        <begin position="733"/>
        <end position="760"/>
    </location>
</feature>
<reference evidence="2 4" key="1">
    <citation type="submission" date="2015-02" db="EMBL/GenBank/DDBJ databases">
        <authorList>
            <person name="Chooi Y.-H."/>
        </authorList>
    </citation>
    <scope>NUCLEOTIDE SEQUENCE [LARGE SCALE GENOMIC DNA]</scope>
    <source>
        <strain evidence="2">E3</strain>
    </source>
</reference>
<feature type="compositionally biased region" description="Low complexity" evidence="1">
    <location>
        <begin position="872"/>
        <end position="882"/>
    </location>
</feature>
<dbReference type="AlphaFoldDB" id="A0A0G4J810"/>
<dbReference type="PANTHER" id="PTHR37028">
    <property type="entry name" value="UNNAMED PRODUCT-RELATED"/>
    <property type="match status" value="1"/>
</dbReference>
<feature type="compositionally biased region" description="Basic and acidic residues" evidence="1">
    <location>
        <begin position="45"/>
        <end position="60"/>
    </location>
</feature>
<dbReference type="OMA" id="EHIHEQD"/>
<feature type="region of interest" description="Disordered" evidence="1">
    <location>
        <begin position="509"/>
        <end position="552"/>
    </location>
</feature>
<feature type="compositionally biased region" description="Basic and acidic residues" evidence="1">
    <location>
        <begin position="391"/>
        <end position="403"/>
    </location>
</feature>
<feature type="region of interest" description="Disordered" evidence="1">
    <location>
        <begin position="845"/>
        <end position="888"/>
    </location>
</feature>
<dbReference type="Proteomes" id="UP000290189">
    <property type="component" value="Unassembled WGS sequence"/>
</dbReference>
<dbReference type="EMBL" id="CDSF01000144">
    <property type="protein sequence ID" value="CEP03431.1"/>
    <property type="molecule type" value="Genomic_DNA"/>
</dbReference>
<protein>
    <submittedName>
        <fullName evidence="2">Uncharacterized protein</fullName>
    </submittedName>
</protein>
<proteinExistence type="predicted"/>
<feature type="compositionally biased region" description="Polar residues" evidence="1">
    <location>
        <begin position="210"/>
        <end position="226"/>
    </location>
</feature>
<keyword evidence="3" id="KW-0496">Mitochondrion</keyword>
<feature type="region of interest" description="Disordered" evidence="1">
    <location>
        <begin position="380"/>
        <end position="403"/>
    </location>
</feature>
<feature type="region of interest" description="Disordered" evidence="1">
    <location>
        <begin position="210"/>
        <end position="242"/>
    </location>
</feature>
<organism evidence="2 4">
    <name type="scientific">Plasmodiophora brassicae</name>
    <name type="common">Clubroot disease agent</name>
    <dbReference type="NCBI Taxonomy" id="37360"/>
    <lineage>
        <taxon>Eukaryota</taxon>
        <taxon>Sar</taxon>
        <taxon>Rhizaria</taxon>
        <taxon>Endomyxa</taxon>
        <taxon>Phytomyxea</taxon>
        <taxon>Plasmodiophorida</taxon>
        <taxon>Plasmodiophoridae</taxon>
        <taxon>Plasmodiophora</taxon>
    </lineage>
</organism>
<feature type="compositionally biased region" description="Basic residues" evidence="1">
    <location>
        <begin position="761"/>
        <end position="771"/>
    </location>
</feature>
<feature type="compositionally biased region" description="Polar residues" evidence="1">
    <location>
        <begin position="1"/>
        <end position="15"/>
    </location>
</feature>
<evidence type="ECO:0000313" key="4">
    <source>
        <dbReference type="Proteomes" id="UP000039324"/>
    </source>
</evidence>
<feature type="compositionally biased region" description="Polar residues" evidence="1">
    <location>
        <begin position="75"/>
        <end position="86"/>
    </location>
</feature>
<feature type="region of interest" description="Disordered" evidence="1">
    <location>
        <begin position="1"/>
        <end position="129"/>
    </location>
</feature>
<evidence type="ECO:0000313" key="2">
    <source>
        <dbReference type="EMBL" id="CEP03431.1"/>
    </source>
</evidence>
<accession>A0A0G4J810</accession>
<feature type="compositionally biased region" description="Basic and acidic residues" evidence="1">
    <location>
        <begin position="525"/>
        <end position="552"/>
    </location>
</feature>
<dbReference type="PANTHER" id="PTHR37028:SF4">
    <property type="entry name" value="ALMS MOTIF DOMAIN-CONTAINING PROTEIN"/>
    <property type="match status" value="1"/>
</dbReference>
<feature type="compositionally biased region" description="Basic and acidic residues" evidence="1">
    <location>
        <begin position="19"/>
        <end position="30"/>
    </location>
</feature>
<sequence length="888" mass="101699">MSNGGDSINLGSSAISEAFNRELQESRPVESEAGPGGGRPGRNVRARDDSLGSSERRPDTVDQFEQAWRQEPAASATNDAESQLSRVSFERDLESMMSKPEQFDRQMWDILGQEDEDRDTRRKHTANKRSELEQVLDECLGQVDGDDEDITRGVTAHLAAYLDEHDQEADPESAADDLGRELERTRQARPAARRKPSNSFLERTLHLMSQTGRGKQLEQGQAQRMTRSQSARPARDRRSSSFVERHFQWMTRKQQRIEETLQRRLAADMTECTFTPRLSTKSKSIVAFAAPTRQGNRLRFEAAQVEREEKEWQECTFKPQINEYSRVLVQRARQSFRPARRDQPEVTNVDDEWSFSPEITSTWKKFPTVQEYCKQKASERLARPAPFSKKKQAEEQQHGNDDERHVLYREQVHQFIQRQETSLALKHEKIRVWRDKTLLALQSTAPLTKTTEMLMRKVGLDFMARQQVILERKQATLRKLKAEVDESYAFTPKVAPRSARLAARSKYRIALSATPTRTPSPPRGHPRDLEHLRARRERSPKSPVKQDTDQAKRLHDADIEEFLRRQEEFEKAKAMRMQERRLKYRDTEEDDLMEYLRQKEKKARGPNTFLLRLMQAQAEMAEHRARVKDDSRRPVRRTTRTVMLVKANDNTPAVKIVNDDDAPGRPTSPSLSASPKARDLGTTANVLSKNTSTLHEQTNRAPRQSKPDASRRKHRNAPAADVQQQKQPGPKTLDQLLQEQKQQRQQLLGKQPTQKQQSPGHQRRQSQSHRQAHQERIEQQPPQQQPQAQRQPESSAPQSQPDRSSTLAPTGPADTTRPRGYSMFNAVRGTDSSIVNFRLHLKALQSTGSKRSQLSPRSNPSGASRADRSDDSASSAFSAAWAEATEDQ</sequence>
<feature type="compositionally biased region" description="Basic and acidic residues" evidence="1">
    <location>
        <begin position="233"/>
        <end position="242"/>
    </location>
</feature>
<gene>
    <name evidence="2" type="ORF">PBRA_003191</name>
    <name evidence="3" type="ORF">PLBR_LOCUS2878</name>
</gene>
<evidence type="ECO:0000256" key="1">
    <source>
        <dbReference type="SAM" id="MobiDB-lite"/>
    </source>
</evidence>